<evidence type="ECO:0000313" key="1">
    <source>
        <dbReference type="EMBL" id="OZJ03813.1"/>
    </source>
</evidence>
<sequence length="403" mass="45753">MSTPRLTSFRRFAVISGHPPFAAQSPLAAGQVRLLHRSSNRYFKCQSAVAQTPRAEPGIIATIQRDFKSIFPRRSSPLGHRRHRKGRALWAAVLQCRKWLNDPFSIQFRTPRLFQVVAATYQQFLRDIYHIYDRPSTVDMNYAMSAKSLFWNSRWNHRLKVPLAGPILDAMTPESLHTMIALPFATPKHLVFEYGDMRIHASRNSLLSIADTITSKGSTSAFILTNINILKADLDAICSSPSSQRIKRLPNAGGSSHKSEVLSYVFLERMLGCELLKTEMEIIYEPRGGPMVDYSIHLPQHLGSTWLAVSVTRAIAFGRNFTLQDAEKLIRHKLLGVFFSNQTIVQRQRPSRQILHIWAREGKVARILSKAWSRVMDDMPKSTIVIVSVVNMDAVFLNKAFKQ</sequence>
<accession>A0A261XZN9</accession>
<comment type="caution">
    <text evidence="1">The sequence shown here is derived from an EMBL/GenBank/DDBJ whole genome shotgun (WGS) entry which is preliminary data.</text>
</comment>
<dbReference type="OrthoDB" id="10260545at2759"/>
<proteinExistence type="predicted"/>
<reference evidence="1 2" key="1">
    <citation type="journal article" date="2017" name="Mycologia">
        <title>Bifiguratus adelaidae, gen. et sp. nov., a new member of Mucoromycotina in endophytic and soil-dwelling habitats.</title>
        <authorList>
            <person name="Torres-Cruz T.J."/>
            <person name="Billingsley Tobias T.L."/>
            <person name="Almatruk M."/>
            <person name="Hesse C."/>
            <person name="Kuske C.R."/>
            <person name="Desiro A."/>
            <person name="Benucci G.M."/>
            <person name="Bonito G."/>
            <person name="Stajich J.E."/>
            <person name="Dunlap C."/>
            <person name="Arnold A.E."/>
            <person name="Porras-Alfaro A."/>
        </authorList>
    </citation>
    <scope>NUCLEOTIDE SEQUENCE [LARGE SCALE GENOMIC DNA]</scope>
    <source>
        <strain evidence="1 2">AZ0501</strain>
    </source>
</reference>
<gene>
    <name evidence="1" type="ORF">BZG36_03013</name>
</gene>
<protein>
    <submittedName>
        <fullName evidence="1">Uncharacterized protein</fullName>
    </submittedName>
</protein>
<dbReference type="AlphaFoldDB" id="A0A261XZN9"/>
<dbReference type="EMBL" id="MVBO01000068">
    <property type="protein sequence ID" value="OZJ03813.1"/>
    <property type="molecule type" value="Genomic_DNA"/>
</dbReference>
<evidence type="ECO:0000313" key="2">
    <source>
        <dbReference type="Proteomes" id="UP000242875"/>
    </source>
</evidence>
<organism evidence="1 2">
    <name type="scientific">Bifiguratus adelaidae</name>
    <dbReference type="NCBI Taxonomy" id="1938954"/>
    <lineage>
        <taxon>Eukaryota</taxon>
        <taxon>Fungi</taxon>
        <taxon>Fungi incertae sedis</taxon>
        <taxon>Mucoromycota</taxon>
        <taxon>Mucoromycotina</taxon>
        <taxon>Endogonomycetes</taxon>
        <taxon>Endogonales</taxon>
        <taxon>Endogonales incertae sedis</taxon>
        <taxon>Bifiguratus</taxon>
    </lineage>
</organism>
<dbReference type="Proteomes" id="UP000242875">
    <property type="component" value="Unassembled WGS sequence"/>
</dbReference>
<keyword evidence="2" id="KW-1185">Reference proteome</keyword>
<name>A0A261XZN9_9FUNG</name>